<accession>A0A5C4MEB0</accession>
<name>A0A5C4MEB0_9ACTN</name>
<protein>
    <submittedName>
        <fullName evidence="1">Uncharacterized protein</fullName>
    </submittedName>
</protein>
<evidence type="ECO:0000313" key="1">
    <source>
        <dbReference type="EMBL" id="TNC36448.1"/>
    </source>
</evidence>
<dbReference type="Proteomes" id="UP000306740">
    <property type="component" value="Unassembled WGS sequence"/>
</dbReference>
<evidence type="ECO:0000313" key="2">
    <source>
        <dbReference type="Proteomes" id="UP000306740"/>
    </source>
</evidence>
<sequence length="94" mass="10850">MDWFGKRDALEHDADARELAAARVLSGGHALQRPDCHLGKAALQMALPAMQRDWAFVKRHELQEHRRLPPQQSRLVEDLARTLLLRLGKWLRHA</sequence>
<dbReference type="AlphaFoldDB" id="A0A5C4MEB0"/>
<dbReference type="RefSeq" id="WP_139106898.1">
    <property type="nucleotide sequence ID" value="NZ_VDFR01000137.1"/>
</dbReference>
<proteinExistence type="predicted"/>
<dbReference type="EMBL" id="VDFR01000137">
    <property type="protein sequence ID" value="TNC36448.1"/>
    <property type="molecule type" value="Genomic_DNA"/>
</dbReference>
<organism evidence="1 2">
    <name type="scientific">Mumia zhuanghuii</name>
    <dbReference type="NCBI Taxonomy" id="2585211"/>
    <lineage>
        <taxon>Bacteria</taxon>
        <taxon>Bacillati</taxon>
        <taxon>Actinomycetota</taxon>
        <taxon>Actinomycetes</taxon>
        <taxon>Propionibacteriales</taxon>
        <taxon>Nocardioidaceae</taxon>
        <taxon>Mumia</taxon>
    </lineage>
</organism>
<comment type="caution">
    <text evidence="1">The sequence shown here is derived from an EMBL/GenBank/DDBJ whole genome shotgun (WGS) entry which is preliminary data.</text>
</comment>
<gene>
    <name evidence="1" type="ORF">FHE65_26215</name>
</gene>
<reference evidence="1 2" key="1">
    <citation type="submission" date="2019-05" db="EMBL/GenBank/DDBJ databases">
        <title>Mumia sp. nov., isolated from the intestinal contents of plateau pika (Ochotona curzoniae) in the Qinghai-Tibet plateau of China.</title>
        <authorList>
            <person name="Tian Z."/>
        </authorList>
    </citation>
    <scope>NUCLEOTIDE SEQUENCE [LARGE SCALE GENOMIC DNA]</scope>
    <source>
        <strain evidence="2">527</strain>
    </source>
</reference>